<dbReference type="Pfam" id="PF00295">
    <property type="entry name" value="Glyco_hydro_28"/>
    <property type="match status" value="4"/>
</dbReference>
<keyword evidence="4" id="KW-0964">Secreted</keyword>
<reference evidence="12 13" key="1">
    <citation type="journal article" date="2018" name="Mol. Plant">
        <title>The genome of Artemisia annua provides insight into the evolution of Asteraceae family and artemisinin biosynthesis.</title>
        <authorList>
            <person name="Shen Q."/>
            <person name="Zhang L."/>
            <person name="Liao Z."/>
            <person name="Wang S."/>
            <person name="Yan T."/>
            <person name="Shi P."/>
            <person name="Liu M."/>
            <person name="Fu X."/>
            <person name="Pan Q."/>
            <person name="Wang Y."/>
            <person name="Lv Z."/>
            <person name="Lu X."/>
            <person name="Zhang F."/>
            <person name="Jiang W."/>
            <person name="Ma Y."/>
            <person name="Chen M."/>
            <person name="Hao X."/>
            <person name="Li L."/>
            <person name="Tang Y."/>
            <person name="Lv G."/>
            <person name="Zhou Y."/>
            <person name="Sun X."/>
            <person name="Brodelius P.E."/>
            <person name="Rose J.K.C."/>
            <person name="Tang K."/>
        </authorList>
    </citation>
    <scope>NUCLEOTIDE SEQUENCE [LARGE SCALE GENOMIC DNA]</scope>
    <source>
        <strain evidence="13">cv. Huhao1</strain>
        <tissue evidence="12">Leaf</tissue>
    </source>
</reference>
<evidence type="ECO:0000313" key="12">
    <source>
        <dbReference type="EMBL" id="PWA72329.1"/>
    </source>
</evidence>
<evidence type="ECO:0000256" key="8">
    <source>
        <dbReference type="PROSITE-ProRule" id="PRU10052"/>
    </source>
</evidence>
<feature type="active site" evidence="8">
    <location>
        <position position="951"/>
    </location>
</feature>
<dbReference type="Proteomes" id="UP000245207">
    <property type="component" value="Unassembled WGS sequence"/>
</dbReference>
<proteinExistence type="inferred from homology"/>
<gene>
    <name evidence="12" type="ORF">CTI12_AA271560</name>
</gene>
<keyword evidence="5 9" id="KW-0378">Hydrolase</keyword>
<dbReference type="InterPro" id="IPR000743">
    <property type="entry name" value="Glyco_hydro_28"/>
</dbReference>
<dbReference type="STRING" id="35608.A0A2U1NFN3"/>
<evidence type="ECO:0000256" key="7">
    <source>
        <dbReference type="ARBA" id="ARBA00023316"/>
    </source>
</evidence>
<evidence type="ECO:0000313" key="13">
    <source>
        <dbReference type="Proteomes" id="UP000245207"/>
    </source>
</evidence>
<dbReference type="GO" id="GO:0004650">
    <property type="term" value="F:polygalacturonase activity"/>
    <property type="evidence" value="ECO:0007669"/>
    <property type="project" value="InterPro"/>
</dbReference>
<dbReference type="Gene3D" id="2.160.20.10">
    <property type="entry name" value="Single-stranded right-handed beta-helix, Pectin lyase-like"/>
    <property type="match status" value="4"/>
</dbReference>
<evidence type="ECO:0000256" key="1">
    <source>
        <dbReference type="ARBA" id="ARBA00004191"/>
    </source>
</evidence>
<feature type="signal peptide" evidence="11">
    <location>
        <begin position="1"/>
        <end position="18"/>
    </location>
</feature>
<feature type="compositionally biased region" description="Polar residues" evidence="10">
    <location>
        <begin position="222"/>
        <end position="235"/>
    </location>
</feature>
<name>A0A2U1NFN3_ARTAN</name>
<evidence type="ECO:0000256" key="10">
    <source>
        <dbReference type="SAM" id="MobiDB-lite"/>
    </source>
</evidence>
<dbReference type="InterPro" id="IPR006626">
    <property type="entry name" value="PbH1"/>
</dbReference>
<evidence type="ECO:0000256" key="11">
    <source>
        <dbReference type="SAM" id="SignalP"/>
    </source>
</evidence>
<keyword evidence="11" id="KW-0732">Signal</keyword>
<dbReference type="SUPFAM" id="SSF51126">
    <property type="entry name" value="Pectin lyase-like"/>
    <property type="match status" value="4"/>
</dbReference>
<keyword evidence="7" id="KW-0961">Cell wall biogenesis/degradation</keyword>
<accession>A0A2U1NFN3</accession>
<dbReference type="GO" id="GO:0005975">
    <property type="term" value="P:carbohydrate metabolic process"/>
    <property type="evidence" value="ECO:0007669"/>
    <property type="project" value="InterPro"/>
</dbReference>
<evidence type="ECO:0000256" key="5">
    <source>
        <dbReference type="ARBA" id="ARBA00022801"/>
    </source>
</evidence>
<comment type="subcellular location">
    <subcellularLocation>
        <location evidence="1">Secreted</location>
        <location evidence="1">Cell wall</location>
    </subcellularLocation>
</comment>
<feature type="chain" id="PRO_5015552288" evidence="11">
    <location>
        <begin position="19"/>
        <end position="1097"/>
    </location>
</feature>
<comment type="similarity">
    <text evidence="2 9">Belongs to the glycosyl hydrolase 28 family.</text>
</comment>
<dbReference type="GO" id="GO:0071555">
    <property type="term" value="P:cell wall organization"/>
    <property type="evidence" value="ECO:0007669"/>
    <property type="project" value="UniProtKB-KW"/>
</dbReference>
<sequence length="1097" mass="118441">MSIIVFIYFLALLLLVCANTSKTESLELEDGELDFLALPSWTSEFGSKVLVNVDSLGAVGDGISDDTKAFADAWKQACSTEEAVLLVPPNRTYLVNATRLKGPCADNLIVQIDGTLKAPDEPKKWDPRNPRIWLYFNNITGVIFQGNGVIDGSGEKWWAASCKKNKTNPCVGAPTALTIDQSSNIVVNGLTVKNSQQMHFTIARSESVRIFNVVVSAPGDSPNTDGIHLTSSKNIDGTLKAPDEPKKWDPRNPRIWLYFNNITGVIFQGNGVIDGSGEKWWAASCKKNKTNPCVGAPTALTIDQSSNIVVNGLTVKNSQQMHFTIARSESVRIFNVVVSAPGDSPNTDGIHLTSSKNVVIQNTKIGTGDDCISIVSGCSNIKMKGIYCGPGHGISIGSLGNNNSTGFVSAVVLDTAFLKGTTNGLRIKTYQGGSGYVRAIRYANIQMVDVANPIIIDQFYCDSPKSCPNQAHDMSNGNERFCEIIGSLGNNNSTGFVSAVVLDTAFLKGTTNGLRIKTYQGGSGYVRAIRYANIQMVDVANPIIIDQFYCDSPKSCPNQTSAVEISQIMYQNISGTSKSPKAIKFSCSDTVPCHHIVLNNINLKRSDGKAAETFCNSAQGFAYGNVQPSADCLMSSNDSFIKPCEENNFKTIIWFSSTHICSARRGKYNWRHSGRSVSSMYKKKGWHHRGGRHQVNVVDNSKPQVGSKFNVLNYGAKGDGKSDDTKAFQAAWANACKVEASTMIVPSDYKFLVGATSFSGSDCQKNIIFQIDGTILAPTDSKAWGSGLDHWLEFTEVVGFTITGKGNLDGRGSVWWTKSIYGASNNEELVSINNTAMSEGQQVRNSMNTKMPGTKPMALKIVGGSDVTVTGITIQNSPFFHLTFDNCDGVLVYDISISSPGDSPNTDGIHLTSSKNVIIHHTNLACGDDCISIQTGCKNVLIHDVNCGPGHGISIGSLGIDGTTACVSNITVKDVKIHDTMTGVRIKTWQGAAGLVRGVLFSNVQISEVEVPIIIDQYYCDHTTCKNQSSAVSIANIAYENIRGTYTIQPPNGHQMSKPFCWNAYGKLNAPIVPEIDCLQEGESSNNLDLDDSQCKA</sequence>
<organism evidence="12 13">
    <name type="scientific">Artemisia annua</name>
    <name type="common">Sweet wormwood</name>
    <dbReference type="NCBI Taxonomy" id="35608"/>
    <lineage>
        <taxon>Eukaryota</taxon>
        <taxon>Viridiplantae</taxon>
        <taxon>Streptophyta</taxon>
        <taxon>Embryophyta</taxon>
        <taxon>Tracheophyta</taxon>
        <taxon>Spermatophyta</taxon>
        <taxon>Magnoliopsida</taxon>
        <taxon>eudicotyledons</taxon>
        <taxon>Gunneridae</taxon>
        <taxon>Pentapetalae</taxon>
        <taxon>asterids</taxon>
        <taxon>campanulids</taxon>
        <taxon>Asterales</taxon>
        <taxon>Asteraceae</taxon>
        <taxon>Asteroideae</taxon>
        <taxon>Anthemideae</taxon>
        <taxon>Artemisiinae</taxon>
        <taxon>Artemisia</taxon>
    </lineage>
</organism>
<dbReference type="PROSITE" id="PS00502">
    <property type="entry name" value="POLYGALACTURONASE"/>
    <property type="match status" value="2"/>
</dbReference>
<evidence type="ECO:0000256" key="9">
    <source>
        <dbReference type="RuleBase" id="RU361169"/>
    </source>
</evidence>
<evidence type="ECO:0000256" key="4">
    <source>
        <dbReference type="ARBA" id="ARBA00022525"/>
    </source>
</evidence>
<evidence type="ECO:0000256" key="6">
    <source>
        <dbReference type="ARBA" id="ARBA00023295"/>
    </source>
</evidence>
<dbReference type="EMBL" id="PKPP01002918">
    <property type="protein sequence ID" value="PWA72329.1"/>
    <property type="molecule type" value="Genomic_DNA"/>
</dbReference>
<evidence type="ECO:0000256" key="3">
    <source>
        <dbReference type="ARBA" id="ARBA00022512"/>
    </source>
</evidence>
<dbReference type="OrthoDB" id="187139at2759"/>
<evidence type="ECO:0000256" key="2">
    <source>
        <dbReference type="ARBA" id="ARBA00008834"/>
    </source>
</evidence>
<dbReference type="InterPro" id="IPR012334">
    <property type="entry name" value="Pectin_lyas_fold"/>
</dbReference>
<keyword evidence="3" id="KW-0134">Cell wall</keyword>
<dbReference type="PANTHER" id="PTHR31375">
    <property type="match status" value="1"/>
</dbReference>
<protein>
    <submittedName>
        <fullName evidence="12">Glycoside hydrolase, family 28</fullName>
    </submittedName>
</protein>
<keyword evidence="13" id="KW-1185">Reference proteome</keyword>
<keyword evidence="6 9" id="KW-0326">Glycosidase</keyword>
<dbReference type="InterPro" id="IPR011050">
    <property type="entry name" value="Pectin_lyase_fold/virulence"/>
</dbReference>
<comment type="caution">
    <text evidence="12">The sequence shown here is derived from an EMBL/GenBank/DDBJ whole genome shotgun (WGS) entry which is preliminary data.</text>
</comment>
<dbReference type="AlphaFoldDB" id="A0A2U1NFN3"/>
<feature type="region of interest" description="Disordered" evidence="10">
    <location>
        <begin position="222"/>
        <end position="246"/>
    </location>
</feature>
<dbReference type="SMART" id="SM00710">
    <property type="entry name" value="PbH1"/>
    <property type="match status" value="10"/>
</dbReference>
<feature type="active site" evidence="8">
    <location>
        <position position="392"/>
    </location>
</feature>